<dbReference type="AlphaFoldDB" id="T0ILR5"/>
<dbReference type="InterPro" id="IPR000895">
    <property type="entry name" value="Transthyretin/HIU_hydrolase"/>
</dbReference>
<dbReference type="NCBIfam" id="TIGR02962">
    <property type="entry name" value="hdxy_isourate"/>
    <property type="match status" value="1"/>
</dbReference>
<evidence type="ECO:0000256" key="2">
    <source>
        <dbReference type="ARBA" id="ARBA00002704"/>
    </source>
</evidence>
<dbReference type="InterPro" id="IPR023419">
    <property type="entry name" value="Transthyretin_CS"/>
</dbReference>
<dbReference type="GO" id="GO:0006144">
    <property type="term" value="P:purine nucleobase metabolic process"/>
    <property type="evidence" value="ECO:0007669"/>
    <property type="project" value="UniProtKB-KW"/>
</dbReference>
<dbReference type="InterPro" id="IPR014306">
    <property type="entry name" value="Hydroxyisourate_hydrolase"/>
</dbReference>
<reference evidence="10 11" key="1">
    <citation type="journal article" date="2013" name="Genome Announc.">
        <title>Draft Genome Sequence of Sphingobium ummariense Strain RL-3, a Hexachlorocyclohexane-Degrading Bacterium.</title>
        <authorList>
            <person name="Kohli P."/>
            <person name="Dua A."/>
            <person name="Sangwan N."/>
            <person name="Oldach P."/>
            <person name="Khurana J.P."/>
            <person name="Lal R."/>
        </authorList>
    </citation>
    <scope>NUCLEOTIDE SEQUENCE [LARGE SCALE GENOMIC DNA]</scope>
    <source>
        <strain evidence="10 11">RL-3</strain>
    </source>
</reference>
<accession>T0ILR5</accession>
<comment type="caution">
    <text evidence="10">The sequence shown here is derived from an EMBL/GenBank/DDBJ whole genome shotgun (WGS) entry which is preliminary data.</text>
</comment>
<dbReference type="RefSeq" id="WP_021320166.1">
    <property type="nucleotide sequence ID" value="NZ_AUWY01000136.1"/>
</dbReference>
<evidence type="ECO:0000256" key="6">
    <source>
        <dbReference type="ARBA" id="ARBA00022801"/>
    </source>
</evidence>
<evidence type="ECO:0000256" key="5">
    <source>
        <dbReference type="ARBA" id="ARBA00022631"/>
    </source>
</evidence>
<dbReference type="Pfam" id="PF00576">
    <property type="entry name" value="Transthyretin"/>
    <property type="match status" value="1"/>
</dbReference>
<keyword evidence="11" id="KW-1185">Reference proteome</keyword>
<evidence type="ECO:0000313" key="11">
    <source>
        <dbReference type="Proteomes" id="UP000015523"/>
    </source>
</evidence>
<evidence type="ECO:0000256" key="7">
    <source>
        <dbReference type="PIRSR" id="PIRSR600895-51"/>
    </source>
</evidence>
<gene>
    <name evidence="10" type="ORF">M529_23615</name>
</gene>
<sequence length="110" mass="11684">MSRLSTHVLDTAHGCPAAGMTLRLLDINHAPLFTGVTDADGRCPGLPALGPGRYALSFAVADYFREHGVDLPDPPFLGVVTIDFGIADDGGHYHVPLLVSPFSYSTYRGS</sequence>
<evidence type="ECO:0000256" key="3">
    <source>
        <dbReference type="ARBA" id="ARBA00009850"/>
    </source>
</evidence>
<comment type="subunit">
    <text evidence="4 8">Homotetramer.</text>
</comment>
<dbReference type="OrthoDB" id="9792386at2"/>
<dbReference type="Proteomes" id="UP000015523">
    <property type="component" value="Unassembled WGS sequence"/>
</dbReference>
<feature type="binding site" evidence="7">
    <location>
        <position position="42"/>
    </location>
    <ligand>
        <name>substrate</name>
    </ligand>
</feature>
<dbReference type="PATRIC" id="fig|1346791.3.peg.4562"/>
<proteinExistence type="inferred from homology"/>
<dbReference type="STRING" id="1346791.M529_23615"/>
<comment type="similarity">
    <text evidence="3 8">Belongs to the transthyretin family. 5-hydroxyisourate hydrolase subfamily.</text>
</comment>
<dbReference type="Gene3D" id="2.60.40.180">
    <property type="entry name" value="Transthyretin/hydroxyisourate hydrolase domain"/>
    <property type="match status" value="1"/>
</dbReference>
<dbReference type="eggNOG" id="COG2351">
    <property type="taxonomic scope" value="Bacteria"/>
</dbReference>
<keyword evidence="6 8" id="KW-0378">Hydrolase</keyword>
<dbReference type="PROSITE" id="PS00769">
    <property type="entry name" value="TRANSTHYRETIN_2"/>
    <property type="match status" value="1"/>
</dbReference>
<organism evidence="10 11">
    <name type="scientific">Sphingobium ummariense RL-3</name>
    <dbReference type="NCBI Taxonomy" id="1346791"/>
    <lineage>
        <taxon>Bacteria</taxon>
        <taxon>Pseudomonadati</taxon>
        <taxon>Pseudomonadota</taxon>
        <taxon>Alphaproteobacteria</taxon>
        <taxon>Sphingomonadales</taxon>
        <taxon>Sphingomonadaceae</taxon>
        <taxon>Sphingobium</taxon>
    </lineage>
</organism>
<dbReference type="InterPro" id="IPR036817">
    <property type="entry name" value="Transthyretin/HIU_hydrolase_sf"/>
</dbReference>
<feature type="binding site" evidence="7">
    <location>
        <position position="107"/>
    </location>
    <ligand>
        <name>substrate</name>
    </ligand>
</feature>
<feature type="domain" description="Transthyretin/hydroxyisourate hydrolase" evidence="9">
    <location>
        <begin position="4"/>
        <end position="109"/>
    </location>
</feature>
<evidence type="ECO:0000256" key="8">
    <source>
        <dbReference type="RuleBase" id="RU361270"/>
    </source>
</evidence>
<name>T0ILR5_9SPHN</name>
<evidence type="ECO:0000259" key="9">
    <source>
        <dbReference type="Pfam" id="PF00576"/>
    </source>
</evidence>
<evidence type="ECO:0000256" key="1">
    <source>
        <dbReference type="ARBA" id="ARBA00001043"/>
    </source>
</evidence>
<keyword evidence="5 8" id="KW-0659">Purine metabolism</keyword>
<dbReference type="InterPro" id="IPR023416">
    <property type="entry name" value="Transthyretin/HIU_hydrolase_d"/>
</dbReference>
<feature type="binding site" evidence="7">
    <location>
        <position position="7"/>
    </location>
    <ligand>
        <name>substrate</name>
    </ligand>
</feature>
<dbReference type="SUPFAM" id="SSF49472">
    <property type="entry name" value="Transthyretin (synonym: prealbumin)"/>
    <property type="match status" value="1"/>
</dbReference>
<evidence type="ECO:0000313" key="10">
    <source>
        <dbReference type="EMBL" id="EQB29770.1"/>
    </source>
</evidence>
<dbReference type="PANTHER" id="PTHR10395:SF7">
    <property type="entry name" value="5-HYDROXYISOURATE HYDROLASE"/>
    <property type="match status" value="1"/>
</dbReference>
<dbReference type="EC" id="3.5.2.17" evidence="8"/>
<comment type="catalytic activity">
    <reaction evidence="1 8">
        <text>5-hydroxyisourate + H2O = 5-hydroxy-2-oxo-4-ureido-2,5-dihydro-1H-imidazole-5-carboxylate + H(+)</text>
        <dbReference type="Rhea" id="RHEA:23736"/>
        <dbReference type="ChEBI" id="CHEBI:15377"/>
        <dbReference type="ChEBI" id="CHEBI:15378"/>
        <dbReference type="ChEBI" id="CHEBI:18072"/>
        <dbReference type="ChEBI" id="CHEBI:58639"/>
        <dbReference type="EC" id="3.5.2.17"/>
    </reaction>
</comment>
<dbReference type="PRINTS" id="PR00189">
    <property type="entry name" value="TRNSTHYRETIN"/>
</dbReference>
<protein>
    <recommendedName>
        <fullName evidence="8">5-hydroxyisourate hydrolase</fullName>
        <shortName evidence="8">HIU hydrolase</shortName>
        <shortName evidence="8">HIUHase</shortName>
        <ecNumber evidence="8">3.5.2.17</ecNumber>
    </recommendedName>
</protein>
<evidence type="ECO:0000256" key="4">
    <source>
        <dbReference type="ARBA" id="ARBA00011881"/>
    </source>
</evidence>
<dbReference type="EMBL" id="AUWY01000136">
    <property type="protein sequence ID" value="EQB29770.1"/>
    <property type="molecule type" value="Genomic_DNA"/>
</dbReference>
<dbReference type="CDD" id="cd05822">
    <property type="entry name" value="TLP_HIUase"/>
    <property type="match status" value="1"/>
</dbReference>
<dbReference type="GO" id="GO:0033971">
    <property type="term" value="F:hydroxyisourate hydrolase activity"/>
    <property type="evidence" value="ECO:0007669"/>
    <property type="project" value="UniProtKB-EC"/>
</dbReference>
<comment type="function">
    <text evidence="2">Catalyzes the hydrolysis of 5-hydroxyisourate (HIU) to 2-oxo-4-hydroxy-4-carboxy-5-ureidoimidazoline (OHCU).</text>
</comment>
<dbReference type="PANTHER" id="PTHR10395">
    <property type="entry name" value="URICASE AND TRANSTHYRETIN-RELATED"/>
    <property type="match status" value="1"/>
</dbReference>